<comment type="caution">
    <text evidence="2">The sequence shown here is derived from an EMBL/GenBank/DDBJ whole genome shotgun (WGS) entry which is preliminary data.</text>
</comment>
<evidence type="ECO:0000313" key="3">
    <source>
        <dbReference type="Proteomes" id="UP000234254"/>
    </source>
</evidence>
<dbReference type="EMBL" id="MSFM01000015">
    <property type="protein sequence ID" value="PKY00260.1"/>
    <property type="molecule type" value="Genomic_DNA"/>
</dbReference>
<organism evidence="2 3">
    <name type="scientific">Aspergillus campestris (strain IBT 28561)</name>
    <dbReference type="NCBI Taxonomy" id="1392248"/>
    <lineage>
        <taxon>Eukaryota</taxon>
        <taxon>Fungi</taxon>
        <taxon>Dikarya</taxon>
        <taxon>Ascomycota</taxon>
        <taxon>Pezizomycotina</taxon>
        <taxon>Eurotiomycetes</taxon>
        <taxon>Eurotiomycetidae</taxon>
        <taxon>Eurotiales</taxon>
        <taxon>Aspergillaceae</taxon>
        <taxon>Aspergillus</taxon>
        <taxon>Aspergillus subgen. Circumdati</taxon>
    </lineage>
</organism>
<keyword evidence="3" id="KW-1185">Reference proteome</keyword>
<gene>
    <name evidence="2" type="ORF">P168DRAFT_75054</name>
</gene>
<proteinExistence type="predicted"/>
<dbReference type="GeneID" id="36549661"/>
<dbReference type="AlphaFoldDB" id="A0A2I1CRL5"/>
<dbReference type="Proteomes" id="UP000234254">
    <property type="component" value="Unassembled WGS sequence"/>
</dbReference>
<reference evidence="2" key="1">
    <citation type="submission" date="2016-12" db="EMBL/GenBank/DDBJ databases">
        <title>The genomes of Aspergillus section Nigri reveals drivers in fungal speciation.</title>
        <authorList>
            <consortium name="DOE Joint Genome Institute"/>
            <person name="Vesth T.C."/>
            <person name="Nybo J."/>
            <person name="Theobald S."/>
            <person name="Brandl J."/>
            <person name="Frisvad J.C."/>
            <person name="Nielsen K.F."/>
            <person name="Lyhne E.K."/>
            <person name="Kogle M.E."/>
            <person name="Kuo A."/>
            <person name="Riley R."/>
            <person name="Clum A."/>
            <person name="Nolan M."/>
            <person name="Lipzen A."/>
            <person name="Salamov A."/>
            <person name="Henrissat B."/>
            <person name="Wiebenga A."/>
            <person name="De vries R.P."/>
            <person name="Grigoriev I.V."/>
            <person name="Mortensen U.H."/>
            <person name="Andersen M.R."/>
            <person name="Baker S.E."/>
        </authorList>
    </citation>
    <scope>NUCLEOTIDE SEQUENCE</scope>
    <source>
        <strain evidence="2">IBT 28561</strain>
    </source>
</reference>
<sequence>MQLANISVGVQSRPTQSIFWSLHVFATIRNFFIVLIIIKSINILTVFISSYDIHRLNSSVTHSLQAKYKITGSRCCCGRSFVPAWKSWLLADAVDGYLVS</sequence>
<dbReference type="RefSeq" id="XP_024688854.1">
    <property type="nucleotide sequence ID" value="XM_024842132.1"/>
</dbReference>
<evidence type="ECO:0000256" key="1">
    <source>
        <dbReference type="SAM" id="Phobius"/>
    </source>
</evidence>
<accession>A0A2I1CRL5</accession>
<evidence type="ECO:0000313" key="2">
    <source>
        <dbReference type="EMBL" id="PKY00260.1"/>
    </source>
</evidence>
<protein>
    <submittedName>
        <fullName evidence="2">Uncharacterized protein</fullName>
    </submittedName>
</protein>
<name>A0A2I1CRL5_ASPC2</name>
<dbReference type="VEuPathDB" id="FungiDB:P168DRAFT_75054"/>
<feature type="transmembrane region" description="Helical" evidence="1">
    <location>
        <begin position="18"/>
        <end position="38"/>
    </location>
</feature>
<keyword evidence="1" id="KW-1133">Transmembrane helix</keyword>
<keyword evidence="1" id="KW-0812">Transmembrane</keyword>
<keyword evidence="1" id="KW-0472">Membrane</keyword>